<gene>
    <name evidence="11" type="ORF">PISL3812_03934</name>
</gene>
<comment type="subcellular location">
    <subcellularLocation>
        <location evidence="1">Cytoplasm</location>
    </subcellularLocation>
</comment>
<dbReference type="FunFam" id="3.40.390.10:FF:000006">
    <property type="entry name" value="Thimet oligopeptidase 1"/>
    <property type="match status" value="1"/>
</dbReference>
<dbReference type="OMA" id="KNFQSAM"/>
<name>A0A0U1LW83_TALIS</name>
<evidence type="ECO:0000256" key="6">
    <source>
        <dbReference type="ARBA" id="ARBA00022801"/>
    </source>
</evidence>
<dbReference type="STRING" id="28573.A0A0U1LW83"/>
<keyword evidence="6 9" id="KW-0378">Hydrolase</keyword>
<evidence type="ECO:0000256" key="3">
    <source>
        <dbReference type="ARBA" id="ARBA00022490"/>
    </source>
</evidence>
<sequence length="786" mass="88732">MHQSRSATFPRSLLLSFLFSLLVLGIAIILAHSRLSSVSLRLTALVQQLPIPLLSVSTTSQLRNARTVTTSTMASAKFKQPPQAPPLFVATPASIIEDTKRMIAQSRKIQDQVASSVTAQTATFESALLPLAHDENAMTLEAHILGFYQAVSTDSKLRDASSEAEKLLDDFGIETAMREDLYQLVDAALKKKETLHPESQRLLEKEHKDYIRNGLGLPAGPQRDRFKEIKKRLSQLSIEFQKNLNEENGGIWFTPAELDGVPEDVLSGLEKGTGENEGKLRLSFKYPDLWPTLKYAKNAETRKRVSIGNENKCNQNVPLFKEAMVLRDEAARLLGYPNHAAFRIEDKMAKTTETVDSFLGDLRSRLAAGGLKEIEKLKELKKADVESRGETFDGHYFLWDHRFYDRLMLEKEYQLDHQKISEYFPLQTTIRGMLEIFEELFGLVFVEVTGDDRSKISETGKGEDIVWHEDVQLFSVWNDASEGEGFVGYLYLDLHPREGKYGHAANFNLQPGFVDANGSRRYPATALVCNFSKPTAKKPSLLKHEEVTTLFHELGHGIHDLVAKTVYSRFHGTNTVRDFVEAPSQMLENWCWTPSQLKSLSRHYSTLSDEYAQAFKESGSEAAPERIPDEYIDSLIRTKHVNDALFNLRQLHFGIFDMTMHEPASHAAIEALDPTTTYNSLRHEISKIEGPEALGQGYDWGHGQATFGHLMGGYDAGYYGYLSSQVYSTDMFYTVFKANPMDPVQGRRYRHTVLEKGGSQEEMRTLAEFLGREPKTEAFYKELGLA</sequence>
<proteinExistence type="inferred from homology"/>
<feature type="domain" description="Peptidase M3A/M3B catalytic" evidence="10">
    <location>
        <begin position="293"/>
        <end position="784"/>
    </location>
</feature>
<dbReference type="Pfam" id="PF01432">
    <property type="entry name" value="Peptidase_M3"/>
    <property type="match status" value="1"/>
</dbReference>
<dbReference type="InterPro" id="IPR045090">
    <property type="entry name" value="Pept_M3A_M3B"/>
</dbReference>
<dbReference type="InterPro" id="IPR024080">
    <property type="entry name" value="Neurolysin/TOP_N"/>
</dbReference>
<evidence type="ECO:0000256" key="2">
    <source>
        <dbReference type="ARBA" id="ARBA00006040"/>
    </source>
</evidence>
<comment type="cofactor">
    <cofactor evidence="9">
        <name>Zn(2+)</name>
        <dbReference type="ChEBI" id="CHEBI:29105"/>
    </cofactor>
    <text evidence="9">Binds 1 zinc ion.</text>
</comment>
<dbReference type="Gene3D" id="3.40.390.10">
    <property type="entry name" value="Collagenase (Catalytic Domain)"/>
    <property type="match status" value="1"/>
</dbReference>
<evidence type="ECO:0000256" key="4">
    <source>
        <dbReference type="ARBA" id="ARBA00022670"/>
    </source>
</evidence>
<dbReference type="GO" id="GO:0046872">
    <property type="term" value="F:metal ion binding"/>
    <property type="evidence" value="ECO:0007669"/>
    <property type="project" value="UniProtKB-UniRule"/>
</dbReference>
<keyword evidence="4 9" id="KW-0645">Protease</keyword>
<dbReference type="PANTHER" id="PTHR11804">
    <property type="entry name" value="PROTEASE M3 THIMET OLIGOPEPTIDASE-RELATED"/>
    <property type="match status" value="1"/>
</dbReference>
<evidence type="ECO:0000256" key="5">
    <source>
        <dbReference type="ARBA" id="ARBA00022723"/>
    </source>
</evidence>
<evidence type="ECO:0000256" key="7">
    <source>
        <dbReference type="ARBA" id="ARBA00022833"/>
    </source>
</evidence>
<dbReference type="PANTHER" id="PTHR11804:SF84">
    <property type="entry name" value="SACCHAROLYSIN"/>
    <property type="match status" value="1"/>
</dbReference>
<accession>A0A0U1LW83</accession>
<keyword evidence="8 9" id="KW-0482">Metalloprotease</keyword>
<organism evidence="11 12">
    <name type="scientific">Talaromyces islandicus</name>
    <name type="common">Penicillium islandicum</name>
    <dbReference type="NCBI Taxonomy" id="28573"/>
    <lineage>
        <taxon>Eukaryota</taxon>
        <taxon>Fungi</taxon>
        <taxon>Dikarya</taxon>
        <taxon>Ascomycota</taxon>
        <taxon>Pezizomycotina</taxon>
        <taxon>Eurotiomycetes</taxon>
        <taxon>Eurotiomycetidae</taxon>
        <taxon>Eurotiales</taxon>
        <taxon>Trichocomaceae</taxon>
        <taxon>Talaromyces</taxon>
        <taxon>Talaromyces sect. Islandici</taxon>
    </lineage>
</organism>
<evidence type="ECO:0000256" key="1">
    <source>
        <dbReference type="ARBA" id="ARBA00004496"/>
    </source>
</evidence>
<dbReference type="InterPro" id="IPR001567">
    <property type="entry name" value="Pept_M3A_M3B_dom"/>
</dbReference>
<dbReference type="SUPFAM" id="SSF55486">
    <property type="entry name" value="Metalloproteases ('zincins'), catalytic domain"/>
    <property type="match status" value="1"/>
</dbReference>
<dbReference type="Gene3D" id="1.20.1050.40">
    <property type="entry name" value="Endopeptidase. Chain P, domain 1"/>
    <property type="match status" value="1"/>
</dbReference>
<keyword evidence="12" id="KW-1185">Reference proteome</keyword>
<dbReference type="CDD" id="cd06455">
    <property type="entry name" value="M3A_TOP"/>
    <property type="match status" value="1"/>
</dbReference>
<dbReference type="InterPro" id="IPR024077">
    <property type="entry name" value="Neurolysin/TOP_dom2"/>
</dbReference>
<keyword evidence="3" id="KW-0963">Cytoplasm</keyword>
<dbReference type="EMBL" id="CVMT01000003">
    <property type="protein sequence ID" value="CRG86921.1"/>
    <property type="molecule type" value="Genomic_DNA"/>
</dbReference>
<keyword evidence="5 9" id="KW-0479">Metal-binding</keyword>
<dbReference type="AlphaFoldDB" id="A0A0U1LW83"/>
<evidence type="ECO:0000313" key="12">
    <source>
        <dbReference type="Proteomes" id="UP000054383"/>
    </source>
</evidence>
<protein>
    <submittedName>
        <fullName evidence="11">Metallopeptidase MepB</fullName>
    </submittedName>
</protein>
<dbReference type="OrthoDB" id="534666at2759"/>
<dbReference type="GO" id="GO:0004222">
    <property type="term" value="F:metalloendopeptidase activity"/>
    <property type="evidence" value="ECO:0007669"/>
    <property type="project" value="InterPro"/>
</dbReference>
<comment type="similarity">
    <text evidence="2 9">Belongs to the peptidase M3 family.</text>
</comment>
<dbReference type="GO" id="GO:0006518">
    <property type="term" value="P:peptide metabolic process"/>
    <property type="evidence" value="ECO:0007669"/>
    <property type="project" value="TreeGrafter"/>
</dbReference>
<evidence type="ECO:0000259" key="10">
    <source>
        <dbReference type="Pfam" id="PF01432"/>
    </source>
</evidence>
<keyword evidence="7 9" id="KW-0862">Zinc</keyword>
<dbReference type="Gene3D" id="1.10.1370.10">
    <property type="entry name" value="Neurolysin, domain 3"/>
    <property type="match status" value="1"/>
</dbReference>
<evidence type="ECO:0000313" key="11">
    <source>
        <dbReference type="EMBL" id="CRG86921.1"/>
    </source>
</evidence>
<dbReference type="FunFam" id="1.20.1050.40:FF:000001">
    <property type="entry name" value="Thimet oligopeptidase 1"/>
    <property type="match status" value="1"/>
</dbReference>
<evidence type="ECO:0000256" key="9">
    <source>
        <dbReference type="RuleBase" id="RU003435"/>
    </source>
</evidence>
<dbReference type="GO" id="GO:0006508">
    <property type="term" value="P:proteolysis"/>
    <property type="evidence" value="ECO:0007669"/>
    <property type="project" value="UniProtKB-KW"/>
</dbReference>
<dbReference type="GO" id="GO:0005758">
    <property type="term" value="C:mitochondrial intermembrane space"/>
    <property type="evidence" value="ECO:0007669"/>
    <property type="project" value="TreeGrafter"/>
</dbReference>
<dbReference type="InterPro" id="IPR024079">
    <property type="entry name" value="MetalloPept_cat_dom_sf"/>
</dbReference>
<reference evidence="11 12" key="1">
    <citation type="submission" date="2015-04" db="EMBL/GenBank/DDBJ databases">
        <authorList>
            <person name="Syromyatnikov M.Y."/>
            <person name="Popov V.N."/>
        </authorList>
    </citation>
    <scope>NUCLEOTIDE SEQUENCE [LARGE SCALE GENOMIC DNA]</scope>
    <source>
        <strain evidence="11">WF-38-12</strain>
    </source>
</reference>
<evidence type="ECO:0000256" key="8">
    <source>
        <dbReference type="ARBA" id="ARBA00023049"/>
    </source>
</evidence>
<dbReference type="Proteomes" id="UP000054383">
    <property type="component" value="Unassembled WGS sequence"/>
</dbReference>